<dbReference type="PATRIC" id="fig|1125699.3.peg.647"/>
<dbReference type="Proteomes" id="UP000014541">
    <property type="component" value="Unassembled WGS sequence"/>
</dbReference>
<reference evidence="2 3" key="1">
    <citation type="submission" date="2013-04" db="EMBL/GenBank/DDBJ databases">
        <title>The Genome Sequence of Treponema maltophilum ATCC 51939.</title>
        <authorList>
            <consortium name="The Broad Institute Genomics Platform"/>
            <person name="Earl A."/>
            <person name="Ward D."/>
            <person name="Feldgarden M."/>
            <person name="Gevers D."/>
            <person name="Leonetti C."/>
            <person name="Blanton J.M."/>
            <person name="Dewhirst F.E."/>
            <person name="Izard J."/>
            <person name="Walker B."/>
            <person name="Young S."/>
            <person name="Zeng Q."/>
            <person name="Gargeya S."/>
            <person name="Fitzgerald M."/>
            <person name="Haas B."/>
            <person name="Abouelleil A."/>
            <person name="Allen A.W."/>
            <person name="Alvarado L."/>
            <person name="Arachchi H.M."/>
            <person name="Berlin A.M."/>
            <person name="Chapman S.B."/>
            <person name="Gainer-Dewar J."/>
            <person name="Goldberg J."/>
            <person name="Griggs A."/>
            <person name="Gujja S."/>
            <person name="Hansen M."/>
            <person name="Howarth C."/>
            <person name="Imamovic A."/>
            <person name="Ireland A."/>
            <person name="Larimer J."/>
            <person name="McCowan C."/>
            <person name="Murphy C."/>
            <person name="Pearson M."/>
            <person name="Poon T.W."/>
            <person name="Priest M."/>
            <person name="Roberts A."/>
            <person name="Saif S."/>
            <person name="Shea T."/>
            <person name="Sisk P."/>
            <person name="Sykes S."/>
            <person name="Wortman J."/>
            <person name="Nusbaum C."/>
            <person name="Birren B."/>
        </authorList>
    </citation>
    <scope>NUCLEOTIDE SEQUENCE [LARGE SCALE GENOMIC DNA]</scope>
    <source>
        <strain evidence="2 3">ATCC 51939</strain>
    </source>
</reference>
<comment type="caution">
    <text evidence="2">The sequence shown here is derived from an EMBL/GenBank/DDBJ whole genome shotgun (WGS) entry which is preliminary data.</text>
</comment>
<dbReference type="InterPro" id="IPR042095">
    <property type="entry name" value="SUMF_sf"/>
</dbReference>
<sequence>MNERTTKSMKTIKSIKPQREFRAVRAACVIALFAVFFPAVFSGAHFAACSASLVFAQEGGQKGISDDIKNTMISLVKMAEKGDRFIIGENVQSVTAERRVKPFYINKYETTYSLWYEVRIKAENLLGYVFPNPGQEGSAGRRGREPSEDGRYQPVTNISWRDAIVWCNAFSELENRSPCYTYKGKVLRDASNAAEIDLAECDWNADGFRLPSETEWEYAARKIRGREGKQSFTAGNRVSGAAWDAESVQEAAQQARKRFFEHTEQKSGEQIILPYFLYPGTANVATAGSVLGPTSVSGSGKANASGIYDMSGNVLEFCWDWFGVYKADETDRPAGPVYGNDRVCRGGSWSPYAAFLYAADRYAYNPGEAYNYIGFRIAVGGK</sequence>
<dbReference type="RefSeq" id="WP_016524931.1">
    <property type="nucleotide sequence ID" value="NZ_KE332518.1"/>
</dbReference>
<evidence type="ECO:0000313" key="3">
    <source>
        <dbReference type="Proteomes" id="UP000014541"/>
    </source>
</evidence>
<gene>
    <name evidence="2" type="ORF">HMPREF9194_00636</name>
</gene>
<evidence type="ECO:0000313" key="2">
    <source>
        <dbReference type="EMBL" id="EPF30320.1"/>
    </source>
</evidence>
<dbReference type="Pfam" id="PF03781">
    <property type="entry name" value="FGE-sulfatase"/>
    <property type="match status" value="1"/>
</dbReference>
<dbReference type="InterPro" id="IPR005532">
    <property type="entry name" value="SUMF_dom"/>
</dbReference>
<dbReference type="InterPro" id="IPR016187">
    <property type="entry name" value="CTDL_fold"/>
</dbReference>
<dbReference type="Gene3D" id="3.90.1580.10">
    <property type="entry name" value="paralog of FGE (formylglycine-generating enzyme)"/>
    <property type="match status" value="1"/>
</dbReference>
<keyword evidence="3" id="KW-1185">Reference proteome</keyword>
<dbReference type="InterPro" id="IPR051043">
    <property type="entry name" value="Sulfatase_Mod_Factor_Kinase"/>
</dbReference>
<dbReference type="HOGENOM" id="CLU_012431_1_0_12"/>
<dbReference type="eggNOG" id="COG1262">
    <property type="taxonomic scope" value="Bacteria"/>
</dbReference>
<organism evidence="2 3">
    <name type="scientific">Treponema maltophilum ATCC 51939</name>
    <dbReference type="NCBI Taxonomy" id="1125699"/>
    <lineage>
        <taxon>Bacteria</taxon>
        <taxon>Pseudomonadati</taxon>
        <taxon>Spirochaetota</taxon>
        <taxon>Spirochaetia</taxon>
        <taxon>Spirochaetales</taxon>
        <taxon>Treponemataceae</taxon>
        <taxon>Treponema</taxon>
    </lineage>
</organism>
<dbReference type="STRING" id="1125699.HMPREF9194_00636"/>
<dbReference type="SUPFAM" id="SSF56436">
    <property type="entry name" value="C-type lectin-like"/>
    <property type="match status" value="1"/>
</dbReference>
<accession>S3JYM1</accession>
<dbReference type="PANTHER" id="PTHR23150">
    <property type="entry name" value="SULFATASE MODIFYING FACTOR 1, 2"/>
    <property type="match status" value="1"/>
</dbReference>
<protein>
    <recommendedName>
        <fullName evidence="1">Sulfatase-modifying factor enzyme-like domain-containing protein</fullName>
    </recommendedName>
</protein>
<dbReference type="PANTHER" id="PTHR23150:SF19">
    <property type="entry name" value="FORMYLGLYCINE-GENERATING ENZYME"/>
    <property type="match status" value="1"/>
</dbReference>
<name>S3JYM1_TREMA</name>
<dbReference type="EMBL" id="ATFF01000006">
    <property type="protein sequence ID" value="EPF30320.1"/>
    <property type="molecule type" value="Genomic_DNA"/>
</dbReference>
<feature type="domain" description="Sulfatase-modifying factor enzyme-like" evidence="1">
    <location>
        <begin position="88"/>
        <end position="378"/>
    </location>
</feature>
<proteinExistence type="predicted"/>
<dbReference type="AlphaFoldDB" id="S3JYM1"/>
<evidence type="ECO:0000259" key="1">
    <source>
        <dbReference type="Pfam" id="PF03781"/>
    </source>
</evidence>
<dbReference type="GO" id="GO:0120147">
    <property type="term" value="F:formylglycine-generating oxidase activity"/>
    <property type="evidence" value="ECO:0007669"/>
    <property type="project" value="TreeGrafter"/>
</dbReference>